<proteinExistence type="predicted"/>
<comment type="caution">
    <text evidence="2">The sequence shown here is derived from an EMBL/GenBank/DDBJ whole genome shotgun (WGS) entry which is preliminary data.</text>
</comment>
<keyword evidence="3" id="KW-1185">Reference proteome</keyword>
<gene>
    <name evidence="2" type="ORF">PCA20602_04155</name>
</gene>
<evidence type="ECO:0000313" key="3">
    <source>
        <dbReference type="Proteomes" id="UP000366065"/>
    </source>
</evidence>
<name>A0ABY6W8W9_9BURK</name>
<dbReference type="EMBL" id="CABPRV010000011">
    <property type="protein sequence ID" value="VVE40764.1"/>
    <property type="molecule type" value="Genomic_DNA"/>
</dbReference>
<accession>A0ABY6W8W9</accession>
<reference evidence="2 3" key="1">
    <citation type="submission" date="2019-08" db="EMBL/GenBank/DDBJ databases">
        <authorList>
            <person name="Peeters C."/>
        </authorList>
    </citation>
    <scope>NUCLEOTIDE SEQUENCE [LARGE SCALE GENOMIC DNA]</scope>
    <source>
        <strain evidence="2 3">LMG 20602</strain>
    </source>
</reference>
<evidence type="ECO:0000313" key="2">
    <source>
        <dbReference type="EMBL" id="VVE40764.1"/>
    </source>
</evidence>
<dbReference type="Proteomes" id="UP000366065">
    <property type="component" value="Unassembled WGS sequence"/>
</dbReference>
<sequence>MSAGISTDRRRRWLRERAGRRRLSKPRVQCLIAALLTVSPRACRSACRFTFAGLAPETAARSCTASSGNLASRARIPTVRAMPSIPRWGDIRYGLRPDEGDMRPGAGERAFLGGGAGQRAQRVVRPSRRPVWVRSSGRKSGGSNEYPCATLVGSGWRATRCRRSIVTIGIVPRAIDRMPDRGTHGRRQPSRFAQWPTRLGRNR</sequence>
<feature type="region of interest" description="Disordered" evidence="1">
    <location>
        <begin position="109"/>
        <end position="143"/>
    </location>
</feature>
<organism evidence="2 3">
    <name type="scientific">Pandoraea capi</name>
    <dbReference type="NCBI Taxonomy" id="2508286"/>
    <lineage>
        <taxon>Bacteria</taxon>
        <taxon>Pseudomonadati</taxon>
        <taxon>Pseudomonadota</taxon>
        <taxon>Betaproteobacteria</taxon>
        <taxon>Burkholderiales</taxon>
        <taxon>Burkholderiaceae</taxon>
        <taxon>Pandoraea</taxon>
    </lineage>
</organism>
<protein>
    <submittedName>
        <fullName evidence="2">Uncharacterized protein</fullName>
    </submittedName>
</protein>
<evidence type="ECO:0000256" key="1">
    <source>
        <dbReference type="SAM" id="MobiDB-lite"/>
    </source>
</evidence>
<feature type="region of interest" description="Disordered" evidence="1">
    <location>
        <begin position="177"/>
        <end position="203"/>
    </location>
</feature>